<feature type="compositionally biased region" description="Basic residues" evidence="2">
    <location>
        <begin position="1"/>
        <end position="15"/>
    </location>
</feature>
<dbReference type="AlphaFoldDB" id="A0A2K3MVB4"/>
<feature type="compositionally biased region" description="Low complexity" evidence="2">
    <location>
        <begin position="54"/>
        <end position="75"/>
    </location>
</feature>
<dbReference type="GO" id="GO:0010150">
    <property type="term" value="P:leaf senescence"/>
    <property type="evidence" value="ECO:0007669"/>
    <property type="project" value="UniProtKB-ARBA"/>
</dbReference>
<protein>
    <recommendedName>
        <fullName evidence="5">Senescence regulator</fullName>
    </recommendedName>
</protein>
<feature type="compositionally biased region" description="Basic residues" evidence="2">
    <location>
        <begin position="76"/>
        <end position="86"/>
    </location>
</feature>
<name>A0A2K3MVB4_TRIPR</name>
<feature type="compositionally biased region" description="Low complexity" evidence="2">
    <location>
        <begin position="107"/>
        <end position="135"/>
    </location>
</feature>
<evidence type="ECO:0000313" key="4">
    <source>
        <dbReference type="Proteomes" id="UP000236291"/>
    </source>
</evidence>
<comment type="caution">
    <text evidence="3">The sequence shown here is derived from an EMBL/GenBank/DDBJ whole genome shotgun (WGS) entry which is preliminary data.</text>
</comment>
<reference evidence="3 4" key="2">
    <citation type="journal article" date="2017" name="Front. Plant Sci.">
        <title>Gene Classification and Mining of Molecular Markers Useful in Red Clover (Trifolium pratense) Breeding.</title>
        <authorList>
            <person name="Istvanek J."/>
            <person name="Dluhosova J."/>
            <person name="Dluhos P."/>
            <person name="Patkova L."/>
            <person name="Nedelnik J."/>
            <person name="Repkova J."/>
        </authorList>
    </citation>
    <scope>NUCLEOTIDE SEQUENCE [LARGE SCALE GENOMIC DNA]</scope>
    <source>
        <strain evidence="4">cv. Tatra</strain>
        <tissue evidence="3">Young leaves</tissue>
    </source>
</reference>
<dbReference type="PANTHER" id="PTHR33083:SF93">
    <property type="entry name" value="OS07G0516300 PROTEIN"/>
    <property type="match status" value="1"/>
</dbReference>
<dbReference type="EMBL" id="ASHM01012804">
    <property type="protein sequence ID" value="PNX94768.1"/>
    <property type="molecule type" value="Genomic_DNA"/>
</dbReference>
<evidence type="ECO:0008006" key="5">
    <source>
        <dbReference type="Google" id="ProtNLM"/>
    </source>
</evidence>
<dbReference type="ExpressionAtlas" id="A0A2K3MVB4">
    <property type="expression patterns" value="baseline"/>
</dbReference>
<feature type="region of interest" description="Disordered" evidence="2">
    <location>
        <begin position="1"/>
        <end position="158"/>
    </location>
</feature>
<comment type="similarity">
    <text evidence="1">Belongs to the senescence regulator S40 family.</text>
</comment>
<feature type="compositionally biased region" description="Polar residues" evidence="2">
    <location>
        <begin position="143"/>
        <end position="158"/>
    </location>
</feature>
<evidence type="ECO:0000313" key="3">
    <source>
        <dbReference type="EMBL" id="PNX94768.1"/>
    </source>
</evidence>
<sequence length="248" mass="27386">MDLHKPTRFKTRKFPTSKAERFLGVPSHAPSHDNSTSTPFELTEDDVIFGFDYSHPSSSSSSSSPLPIPTPTTITNRHRHHQHRKASPLGPHDSVGILASLPENEESSSSSKAPTPISVSISNSVSSNSSSSSTSRPIHVVQRPSSDRTPSFSSPASSQFYHSAPVNVPMMSPEMAKLARQYEEEDARALVEEEEFRNTMPPHEYLSRQVEFSPMLSCSLFEGVGRTLKGRDMRQVRNAVLSQTGFFD</sequence>
<dbReference type="Proteomes" id="UP000236291">
    <property type="component" value="Unassembled WGS sequence"/>
</dbReference>
<evidence type="ECO:0000256" key="1">
    <source>
        <dbReference type="ARBA" id="ARBA00034773"/>
    </source>
</evidence>
<organism evidence="3 4">
    <name type="scientific">Trifolium pratense</name>
    <name type="common">Red clover</name>
    <dbReference type="NCBI Taxonomy" id="57577"/>
    <lineage>
        <taxon>Eukaryota</taxon>
        <taxon>Viridiplantae</taxon>
        <taxon>Streptophyta</taxon>
        <taxon>Embryophyta</taxon>
        <taxon>Tracheophyta</taxon>
        <taxon>Spermatophyta</taxon>
        <taxon>Magnoliopsida</taxon>
        <taxon>eudicotyledons</taxon>
        <taxon>Gunneridae</taxon>
        <taxon>Pentapetalae</taxon>
        <taxon>rosids</taxon>
        <taxon>fabids</taxon>
        <taxon>Fabales</taxon>
        <taxon>Fabaceae</taxon>
        <taxon>Papilionoideae</taxon>
        <taxon>50 kb inversion clade</taxon>
        <taxon>NPAAA clade</taxon>
        <taxon>Hologalegina</taxon>
        <taxon>IRL clade</taxon>
        <taxon>Trifolieae</taxon>
        <taxon>Trifolium</taxon>
    </lineage>
</organism>
<gene>
    <name evidence="3" type="ORF">L195_g017946</name>
</gene>
<reference evidence="3 4" key="1">
    <citation type="journal article" date="2014" name="Am. J. Bot.">
        <title>Genome assembly and annotation for red clover (Trifolium pratense; Fabaceae).</title>
        <authorList>
            <person name="Istvanek J."/>
            <person name="Jaros M."/>
            <person name="Krenek A."/>
            <person name="Repkova J."/>
        </authorList>
    </citation>
    <scope>NUCLEOTIDE SEQUENCE [LARGE SCALE GENOMIC DNA]</scope>
    <source>
        <strain evidence="4">cv. Tatra</strain>
        <tissue evidence="3">Young leaves</tissue>
    </source>
</reference>
<dbReference type="Pfam" id="PF04520">
    <property type="entry name" value="Senescence_reg"/>
    <property type="match status" value="1"/>
</dbReference>
<proteinExistence type="inferred from homology"/>
<dbReference type="PANTHER" id="PTHR33083">
    <property type="entry name" value="EXPRESSED PROTEIN"/>
    <property type="match status" value="1"/>
</dbReference>
<dbReference type="STRING" id="57577.A0A2K3MVB4"/>
<dbReference type="InterPro" id="IPR007608">
    <property type="entry name" value="Senescence_reg_S40"/>
</dbReference>
<evidence type="ECO:0000256" key="2">
    <source>
        <dbReference type="SAM" id="MobiDB-lite"/>
    </source>
</evidence>
<accession>A0A2K3MVB4</accession>